<reference evidence="8 9" key="1">
    <citation type="submission" date="2023-10" db="EMBL/GenBank/DDBJ databases">
        <title>Draft genome sequence of Xylaria bambusicola isolate GMP-LS, the root and basal stem rot pathogen of sugarcane in Indonesia.</title>
        <authorList>
            <person name="Selvaraj P."/>
            <person name="Muralishankar V."/>
            <person name="Muruganantham S."/>
            <person name="Sp S."/>
            <person name="Haryani S."/>
            <person name="Lau K.J.X."/>
            <person name="Naqvi N.I."/>
        </authorList>
    </citation>
    <scope>NUCLEOTIDE SEQUENCE [LARGE SCALE GENOMIC DNA]</scope>
    <source>
        <strain evidence="8">GMP-LS</strain>
    </source>
</reference>
<accession>A0AAN7UXJ9</accession>
<proteinExistence type="inferred from homology"/>
<keyword evidence="4" id="KW-0862">Zinc</keyword>
<dbReference type="GO" id="GO:0008198">
    <property type="term" value="F:ferrous iron binding"/>
    <property type="evidence" value="ECO:0007669"/>
    <property type="project" value="InterPro"/>
</dbReference>
<dbReference type="InterPro" id="IPR014436">
    <property type="entry name" value="Extradiol_dOase_DODA"/>
</dbReference>
<keyword evidence="6" id="KW-0732">Signal</keyword>
<dbReference type="CDD" id="cd07363">
    <property type="entry name" value="45_DOPA_Dioxygenase"/>
    <property type="match status" value="1"/>
</dbReference>
<evidence type="ECO:0000256" key="1">
    <source>
        <dbReference type="ARBA" id="ARBA00001947"/>
    </source>
</evidence>
<feature type="domain" description="Extradiol ring-cleavage dioxygenase class III enzyme subunit B" evidence="7">
    <location>
        <begin position="44"/>
        <end position="191"/>
    </location>
</feature>
<feature type="signal peptide" evidence="6">
    <location>
        <begin position="1"/>
        <end position="21"/>
    </location>
</feature>
<dbReference type="GO" id="GO:0016702">
    <property type="term" value="F:oxidoreductase activity, acting on single donors with incorporation of molecular oxygen, incorporation of two atoms of oxygen"/>
    <property type="evidence" value="ECO:0007669"/>
    <property type="project" value="UniProtKB-ARBA"/>
</dbReference>
<evidence type="ECO:0000259" key="7">
    <source>
        <dbReference type="Pfam" id="PF02900"/>
    </source>
</evidence>
<evidence type="ECO:0000256" key="6">
    <source>
        <dbReference type="SAM" id="SignalP"/>
    </source>
</evidence>
<evidence type="ECO:0000256" key="3">
    <source>
        <dbReference type="ARBA" id="ARBA00022723"/>
    </source>
</evidence>
<dbReference type="InterPro" id="IPR004183">
    <property type="entry name" value="Xdiol_dOase_suB"/>
</dbReference>
<organism evidence="8 9">
    <name type="scientific">Xylaria bambusicola</name>
    <dbReference type="NCBI Taxonomy" id="326684"/>
    <lineage>
        <taxon>Eukaryota</taxon>
        <taxon>Fungi</taxon>
        <taxon>Dikarya</taxon>
        <taxon>Ascomycota</taxon>
        <taxon>Pezizomycotina</taxon>
        <taxon>Sordariomycetes</taxon>
        <taxon>Xylariomycetidae</taxon>
        <taxon>Xylariales</taxon>
        <taxon>Xylariaceae</taxon>
        <taxon>Xylaria</taxon>
    </lineage>
</organism>
<dbReference type="EMBL" id="JAWHQM010000052">
    <property type="protein sequence ID" value="KAK5635373.1"/>
    <property type="molecule type" value="Genomic_DNA"/>
</dbReference>
<dbReference type="AlphaFoldDB" id="A0AAN7UXJ9"/>
<evidence type="ECO:0000313" key="8">
    <source>
        <dbReference type="EMBL" id="KAK5635373.1"/>
    </source>
</evidence>
<comment type="similarity">
    <text evidence="2">Belongs to the DODA-type extradiol aromatic ring-opening dioxygenase family.</text>
</comment>
<dbReference type="SUPFAM" id="SSF53213">
    <property type="entry name" value="LigB-like"/>
    <property type="match status" value="1"/>
</dbReference>
<keyword evidence="9" id="KW-1185">Reference proteome</keyword>
<comment type="cofactor">
    <cofactor evidence="1">
        <name>Zn(2+)</name>
        <dbReference type="ChEBI" id="CHEBI:29105"/>
    </cofactor>
</comment>
<dbReference type="PANTHER" id="PTHR30096:SF0">
    <property type="entry name" value="4,5-DOPA DIOXYGENASE EXTRADIOL-LIKE PROTEIN"/>
    <property type="match status" value="1"/>
</dbReference>
<name>A0AAN7UXJ9_9PEZI</name>
<dbReference type="Pfam" id="PF02900">
    <property type="entry name" value="LigB"/>
    <property type="match status" value="1"/>
</dbReference>
<evidence type="ECO:0000256" key="5">
    <source>
        <dbReference type="ARBA" id="ARBA00023002"/>
    </source>
</evidence>
<protein>
    <recommendedName>
        <fullName evidence="7">Extradiol ring-cleavage dioxygenase class III enzyme subunit B domain-containing protein</fullName>
    </recommendedName>
</protein>
<keyword evidence="5" id="KW-0560">Oxidoreductase</keyword>
<dbReference type="PANTHER" id="PTHR30096">
    <property type="entry name" value="4,5-DOPA DIOXYGENASE EXTRADIOL-LIKE PROTEIN"/>
    <property type="match status" value="1"/>
</dbReference>
<sequence>MVYLLRPLFNLLLSSITEFEAKDGISGPNFIENQNHSAYLKLGETGLEITTKVKPKAVVVFSAHWQDGRSRVSINAAEDAELIYDFYRFPPALLRIQISEQVAQKLSGAGIQVVKVKRGLHHGYGLGGCSIPLSQQFIRNVLNSTALDPEHNPLNVPIIQVSLFNNEDSGLHYHMGQALEGLPDEGILIIGAEWLLIICGITGLCEVVLSPYRRYAISFDDALKAAVSSEPESCKVAISALMRRSDASQAHPTVEHILLIHVIAGADVSERLWTMPEGPLNWALYRFGKV</sequence>
<dbReference type="Proteomes" id="UP001305414">
    <property type="component" value="Unassembled WGS sequence"/>
</dbReference>
<evidence type="ECO:0000313" key="9">
    <source>
        <dbReference type="Proteomes" id="UP001305414"/>
    </source>
</evidence>
<evidence type="ECO:0000256" key="4">
    <source>
        <dbReference type="ARBA" id="ARBA00022833"/>
    </source>
</evidence>
<keyword evidence="3" id="KW-0479">Metal-binding</keyword>
<gene>
    <name evidence="8" type="ORF">RRF57_011085</name>
</gene>
<dbReference type="Gene3D" id="3.40.830.10">
    <property type="entry name" value="LigB-like"/>
    <property type="match status" value="1"/>
</dbReference>
<dbReference type="GO" id="GO:0008270">
    <property type="term" value="F:zinc ion binding"/>
    <property type="evidence" value="ECO:0007669"/>
    <property type="project" value="InterPro"/>
</dbReference>
<evidence type="ECO:0000256" key="2">
    <source>
        <dbReference type="ARBA" id="ARBA00007581"/>
    </source>
</evidence>
<feature type="chain" id="PRO_5042887598" description="Extradiol ring-cleavage dioxygenase class III enzyme subunit B domain-containing protein" evidence="6">
    <location>
        <begin position="22"/>
        <end position="290"/>
    </location>
</feature>
<comment type="caution">
    <text evidence="8">The sequence shown here is derived from an EMBL/GenBank/DDBJ whole genome shotgun (WGS) entry which is preliminary data.</text>
</comment>